<keyword evidence="5" id="KW-0675">Receptor</keyword>
<comment type="subcellular location">
    <subcellularLocation>
        <location evidence="1">Cell outer membrane</location>
    </subcellularLocation>
</comment>
<dbReference type="InterPro" id="IPR036942">
    <property type="entry name" value="Beta-barrel_TonB_sf"/>
</dbReference>
<accession>A0ABR9TCD9</accession>
<feature type="domain" description="Outer membrane protein beta-barrel" evidence="4">
    <location>
        <begin position="442"/>
        <end position="798"/>
    </location>
</feature>
<dbReference type="InterPro" id="IPR008969">
    <property type="entry name" value="CarboxyPept-like_regulatory"/>
</dbReference>
<organism evidence="5 6">
    <name type="scientific">Sphingobacterium pedocola</name>
    <dbReference type="NCBI Taxonomy" id="2082722"/>
    <lineage>
        <taxon>Bacteria</taxon>
        <taxon>Pseudomonadati</taxon>
        <taxon>Bacteroidota</taxon>
        <taxon>Sphingobacteriia</taxon>
        <taxon>Sphingobacteriales</taxon>
        <taxon>Sphingobacteriaceae</taxon>
        <taxon>Sphingobacterium</taxon>
    </lineage>
</organism>
<evidence type="ECO:0000313" key="5">
    <source>
        <dbReference type="EMBL" id="MBE8723020.1"/>
    </source>
</evidence>
<evidence type="ECO:0000256" key="2">
    <source>
        <dbReference type="ARBA" id="ARBA00023136"/>
    </source>
</evidence>
<dbReference type="Gene3D" id="2.60.40.1120">
    <property type="entry name" value="Carboxypeptidase-like, regulatory domain"/>
    <property type="match status" value="1"/>
</dbReference>
<dbReference type="Gene3D" id="2.40.170.20">
    <property type="entry name" value="TonB-dependent receptor, beta-barrel domain"/>
    <property type="match status" value="1"/>
</dbReference>
<gene>
    <name evidence="5" type="ORF">C4F40_20060</name>
</gene>
<name>A0ABR9TCD9_9SPHI</name>
<evidence type="ECO:0000256" key="1">
    <source>
        <dbReference type="ARBA" id="ARBA00004442"/>
    </source>
</evidence>
<dbReference type="Pfam" id="PF13715">
    <property type="entry name" value="CarbopepD_reg_2"/>
    <property type="match status" value="1"/>
</dbReference>
<evidence type="ECO:0000256" key="3">
    <source>
        <dbReference type="ARBA" id="ARBA00023237"/>
    </source>
</evidence>
<reference evidence="5 6" key="1">
    <citation type="submission" date="2018-02" db="EMBL/GenBank/DDBJ databases">
        <title>Sphingobacterium KA21.</title>
        <authorList>
            <person name="Vasarhelyi B.M."/>
            <person name="Deshmukh S."/>
            <person name="Balint B."/>
            <person name="Kukolya J."/>
        </authorList>
    </citation>
    <scope>NUCLEOTIDE SEQUENCE [LARGE SCALE GENOMIC DNA]</scope>
    <source>
        <strain evidence="5 6">Ka21</strain>
    </source>
</reference>
<dbReference type="EMBL" id="PSKQ01000026">
    <property type="protein sequence ID" value="MBE8723020.1"/>
    <property type="molecule type" value="Genomic_DNA"/>
</dbReference>
<dbReference type="Pfam" id="PF14905">
    <property type="entry name" value="OMP_b-brl_3"/>
    <property type="match status" value="1"/>
</dbReference>
<protein>
    <submittedName>
        <fullName evidence="5">TonB-dependent receptor</fullName>
    </submittedName>
</protein>
<dbReference type="PANTHER" id="PTHR40980">
    <property type="entry name" value="PLUG DOMAIN-CONTAINING PROTEIN"/>
    <property type="match status" value="1"/>
</dbReference>
<dbReference type="SUPFAM" id="SSF49464">
    <property type="entry name" value="Carboxypeptidase regulatory domain-like"/>
    <property type="match status" value="1"/>
</dbReference>
<dbReference type="SUPFAM" id="SSF56935">
    <property type="entry name" value="Porins"/>
    <property type="match status" value="1"/>
</dbReference>
<comment type="caution">
    <text evidence="5">The sequence shown here is derived from an EMBL/GenBank/DDBJ whole genome shotgun (WGS) entry which is preliminary data.</text>
</comment>
<dbReference type="Proteomes" id="UP000618319">
    <property type="component" value="Unassembled WGS sequence"/>
</dbReference>
<dbReference type="InterPro" id="IPR037066">
    <property type="entry name" value="Plug_dom_sf"/>
</dbReference>
<evidence type="ECO:0000313" key="6">
    <source>
        <dbReference type="Proteomes" id="UP000618319"/>
    </source>
</evidence>
<dbReference type="Gene3D" id="2.170.130.10">
    <property type="entry name" value="TonB-dependent receptor, plug domain"/>
    <property type="match status" value="1"/>
</dbReference>
<sequence length="820" mass="92388">MGNINTVNRFFITLCYLVTIQTVLGQNSTLSGIVKDSLSTVPIPYASIGLLDANNRVVDGVVADTAGSFSLSNLKNGKYNLTVKFIGYNQKKTTVEIRGQKSLDLGTILISAADNRLEQVMVTASGTGQRHTSDRQSYNASQYKNAVGGTALDIVKNLPSASVDANGNISMRGNTGVIVLINGKPSFLDPATILNQIAANDVAEVEYITSPTAQFDPDGKGGIINLKTKKSADNGLAWILNLQGGLPSIKDYDNRQKQKRFGGDIAFQYKKKKLELNGSANYLRNDNAGFREGDVNTVIADRQTFFPSKGERSFDKYNFGIRLNSTYEISDKHALNLGVLASRRFQDRVADIYYTNKTTRPSTGEEISRTNYFNPNLQNKQGEFYMLDFTYQYKINAAHSLQLGAIYEYANIYGSTKNANIENGVDTVQWTHNKYTNPLRGLRLSLQHTWALENAELLTGYQLRNDKQKGDFEYLASENGTNNLELIPEFTGKLNATNNIHALFAQYNHKLTNTQFSLGLRYEYYQRDLLLLNTSQEYPYSIHQLYPTFNLMQDLGSGWSWKLAAARRVQRNNNFELNPIPEREHSETLEQGDPELLPEFTTNAETGLFKKINAGSIFLNAYYQHTKNPIQRVNSVYADTILRRVFTNADYASRYGAELGGEGNMLPWLKVNGGINVYNYKISGQVLDYEETRTNREWVYSINAGLQAEFLKNWGAGLQVNYLSERPTVQGMDSRFVTPHFNVSKAFAKGAITAQLQWQFMELGNWGVNEQRITTFSNDFYTTTNYVYEKNVFLVNLKFNVHKIGQILKLPKSEFGEKEF</sequence>
<dbReference type="InterPro" id="IPR041700">
    <property type="entry name" value="OMP_b-brl_3"/>
</dbReference>
<proteinExistence type="predicted"/>
<evidence type="ECO:0000259" key="4">
    <source>
        <dbReference type="Pfam" id="PF14905"/>
    </source>
</evidence>
<keyword evidence="2" id="KW-0472">Membrane</keyword>
<keyword evidence="3" id="KW-0998">Cell outer membrane</keyword>
<keyword evidence="6" id="KW-1185">Reference proteome</keyword>
<dbReference type="PANTHER" id="PTHR40980:SF4">
    <property type="entry name" value="TONB-DEPENDENT RECEPTOR-LIKE BETA-BARREL DOMAIN-CONTAINING PROTEIN"/>
    <property type="match status" value="1"/>
</dbReference>